<organism evidence="1 2">
    <name type="scientific">Rubroshorea leprosula</name>
    <dbReference type="NCBI Taxonomy" id="152421"/>
    <lineage>
        <taxon>Eukaryota</taxon>
        <taxon>Viridiplantae</taxon>
        <taxon>Streptophyta</taxon>
        <taxon>Embryophyta</taxon>
        <taxon>Tracheophyta</taxon>
        <taxon>Spermatophyta</taxon>
        <taxon>Magnoliopsida</taxon>
        <taxon>eudicotyledons</taxon>
        <taxon>Gunneridae</taxon>
        <taxon>Pentapetalae</taxon>
        <taxon>rosids</taxon>
        <taxon>malvids</taxon>
        <taxon>Malvales</taxon>
        <taxon>Dipterocarpaceae</taxon>
        <taxon>Rubroshorea</taxon>
    </lineage>
</organism>
<dbReference type="Proteomes" id="UP001054252">
    <property type="component" value="Unassembled WGS sequence"/>
</dbReference>
<reference evidence="1 2" key="1">
    <citation type="journal article" date="2021" name="Commun. Biol.">
        <title>The genome of Shorea leprosula (Dipterocarpaceae) highlights the ecological relevance of drought in aseasonal tropical rainforests.</title>
        <authorList>
            <person name="Ng K.K.S."/>
            <person name="Kobayashi M.J."/>
            <person name="Fawcett J.A."/>
            <person name="Hatakeyama M."/>
            <person name="Paape T."/>
            <person name="Ng C.H."/>
            <person name="Ang C.C."/>
            <person name="Tnah L.H."/>
            <person name="Lee C.T."/>
            <person name="Nishiyama T."/>
            <person name="Sese J."/>
            <person name="O'Brien M.J."/>
            <person name="Copetti D."/>
            <person name="Mohd Noor M.I."/>
            <person name="Ong R.C."/>
            <person name="Putra M."/>
            <person name="Sireger I.Z."/>
            <person name="Indrioko S."/>
            <person name="Kosugi Y."/>
            <person name="Izuno A."/>
            <person name="Isagi Y."/>
            <person name="Lee S.L."/>
            <person name="Shimizu K.K."/>
        </authorList>
    </citation>
    <scope>NUCLEOTIDE SEQUENCE [LARGE SCALE GENOMIC DNA]</scope>
    <source>
        <strain evidence="1">214</strain>
    </source>
</reference>
<name>A0AAV5I2P1_9ROSI</name>
<evidence type="ECO:0000313" key="2">
    <source>
        <dbReference type="Proteomes" id="UP001054252"/>
    </source>
</evidence>
<proteinExistence type="predicted"/>
<sequence>MVAMALLGGSCRQNLDGPIKLPHSTNLPAFRRCQFSSLLHSGETPLSPCA</sequence>
<evidence type="ECO:0000313" key="1">
    <source>
        <dbReference type="EMBL" id="GKU91555.1"/>
    </source>
</evidence>
<accession>A0AAV5I2P1</accession>
<protein>
    <submittedName>
        <fullName evidence="1">Uncharacterized protein</fullName>
    </submittedName>
</protein>
<dbReference type="EMBL" id="BPVZ01000005">
    <property type="protein sequence ID" value="GKU91555.1"/>
    <property type="molecule type" value="Genomic_DNA"/>
</dbReference>
<gene>
    <name evidence="1" type="ORF">SLEP1_g5415</name>
</gene>
<comment type="caution">
    <text evidence="1">The sequence shown here is derived from an EMBL/GenBank/DDBJ whole genome shotgun (WGS) entry which is preliminary data.</text>
</comment>
<keyword evidence="2" id="KW-1185">Reference proteome</keyword>
<dbReference type="AlphaFoldDB" id="A0AAV5I2P1"/>